<dbReference type="Gene3D" id="3.20.20.370">
    <property type="entry name" value="Glycoside hydrolase/deacetylase"/>
    <property type="match status" value="1"/>
</dbReference>
<name>A0ABU4VKE1_9ACTN</name>
<feature type="domain" description="NodB homology" evidence="4">
    <location>
        <begin position="155"/>
        <end position="331"/>
    </location>
</feature>
<evidence type="ECO:0000259" key="4">
    <source>
        <dbReference type="PROSITE" id="PS51677"/>
    </source>
</evidence>
<reference evidence="5 6" key="1">
    <citation type="submission" date="2023-11" db="EMBL/GenBank/DDBJ databases">
        <authorList>
            <person name="Xu M."/>
            <person name="Jiang T."/>
        </authorList>
    </citation>
    <scope>NUCLEOTIDE SEQUENCE [LARGE SCALE GENOMIC DNA]</scope>
    <source>
        <strain evidence="5 6">SD</strain>
    </source>
</reference>
<gene>
    <name evidence="5" type="ORF">SK069_11895</name>
</gene>
<dbReference type="CDD" id="cd10917">
    <property type="entry name" value="CE4_NodB_like_6s_7s"/>
    <property type="match status" value="1"/>
</dbReference>
<feature type="compositionally biased region" description="Low complexity" evidence="3">
    <location>
        <begin position="20"/>
        <end position="33"/>
    </location>
</feature>
<keyword evidence="6" id="KW-1185">Reference proteome</keyword>
<dbReference type="InterPro" id="IPR002509">
    <property type="entry name" value="NODB_dom"/>
</dbReference>
<feature type="region of interest" description="Disordered" evidence="3">
    <location>
        <begin position="1"/>
        <end position="76"/>
    </location>
</feature>
<proteinExistence type="predicted"/>
<keyword evidence="1" id="KW-0479">Metal-binding</keyword>
<dbReference type="RefSeq" id="WP_319954457.1">
    <property type="nucleotide sequence ID" value="NZ_JAXAVX010000005.1"/>
</dbReference>
<dbReference type="GO" id="GO:0016787">
    <property type="term" value="F:hydrolase activity"/>
    <property type="evidence" value="ECO:0007669"/>
    <property type="project" value="UniProtKB-KW"/>
</dbReference>
<organism evidence="5 6">
    <name type="scientific">Patulibacter brassicae</name>
    <dbReference type="NCBI Taxonomy" id="1705717"/>
    <lineage>
        <taxon>Bacteria</taxon>
        <taxon>Bacillati</taxon>
        <taxon>Actinomycetota</taxon>
        <taxon>Thermoleophilia</taxon>
        <taxon>Solirubrobacterales</taxon>
        <taxon>Patulibacteraceae</taxon>
        <taxon>Patulibacter</taxon>
    </lineage>
</organism>
<dbReference type="EMBL" id="JAXAVX010000005">
    <property type="protein sequence ID" value="MDX8152302.1"/>
    <property type="molecule type" value="Genomic_DNA"/>
</dbReference>
<dbReference type="Proteomes" id="UP001277761">
    <property type="component" value="Unassembled WGS sequence"/>
</dbReference>
<evidence type="ECO:0000256" key="3">
    <source>
        <dbReference type="SAM" id="MobiDB-lite"/>
    </source>
</evidence>
<evidence type="ECO:0000313" key="6">
    <source>
        <dbReference type="Proteomes" id="UP001277761"/>
    </source>
</evidence>
<sequence length="365" mass="39386">MVPGDDDDWGWDDEPPEAPTPRAARSADASADGARGDADPPAEDARAPRSSEGRDEDAEDEPAAAPPAASRVPPPGRHRASLLALLAALLVLGTAVALLVDGGDERPAHHAPERFLARQTAAAGRDAAAHLGELAALRRFARNGRPIYCGGARKPMVALTLDDGPWPLSGRFIALLAREHVPVTVFRIGRNVPGREEYVRVERNLGWASGSHTQTHPQLARLSTRDQEDEILAGQRASTRALGRPPMLFRPPYESHDGRTDRILRRHGLVQVLWNVDTQDALGVSASTIAERAIKGLHPGSIILMHEVQENTLKALPRIIRAMRQRGLEPVTVPRMLAEDPPTAEQLRKGFDGCPVDLTPGKAAS</sequence>
<dbReference type="PANTHER" id="PTHR10587">
    <property type="entry name" value="GLYCOSYL TRANSFERASE-RELATED"/>
    <property type="match status" value="1"/>
</dbReference>
<dbReference type="SUPFAM" id="SSF88713">
    <property type="entry name" value="Glycoside hydrolase/deacetylase"/>
    <property type="match status" value="1"/>
</dbReference>
<evidence type="ECO:0000313" key="5">
    <source>
        <dbReference type="EMBL" id="MDX8152302.1"/>
    </source>
</evidence>
<dbReference type="InterPro" id="IPR050248">
    <property type="entry name" value="Polysacc_deacetylase_ArnD"/>
</dbReference>
<evidence type="ECO:0000256" key="2">
    <source>
        <dbReference type="ARBA" id="ARBA00022801"/>
    </source>
</evidence>
<keyword evidence="2 5" id="KW-0378">Hydrolase</keyword>
<feature type="compositionally biased region" description="Acidic residues" evidence="3">
    <location>
        <begin position="1"/>
        <end position="16"/>
    </location>
</feature>
<dbReference type="Pfam" id="PF01522">
    <property type="entry name" value="Polysacc_deac_1"/>
    <property type="match status" value="1"/>
</dbReference>
<protein>
    <submittedName>
        <fullName evidence="5">Polysaccharide deacetylase family protein</fullName>
        <ecNumber evidence="5">3.-.-.-</ecNumber>
    </submittedName>
</protein>
<comment type="caution">
    <text evidence="5">The sequence shown here is derived from an EMBL/GenBank/DDBJ whole genome shotgun (WGS) entry which is preliminary data.</text>
</comment>
<accession>A0ABU4VKE1</accession>
<dbReference type="PANTHER" id="PTHR10587:SF133">
    <property type="entry name" value="CHITIN DEACETYLASE 1-RELATED"/>
    <property type="match status" value="1"/>
</dbReference>
<dbReference type="EC" id="3.-.-.-" evidence="5"/>
<evidence type="ECO:0000256" key="1">
    <source>
        <dbReference type="ARBA" id="ARBA00022723"/>
    </source>
</evidence>
<dbReference type="PROSITE" id="PS51677">
    <property type="entry name" value="NODB"/>
    <property type="match status" value="1"/>
</dbReference>
<feature type="compositionally biased region" description="Basic and acidic residues" evidence="3">
    <location>
        <begin position="34"/>
        <end position="53"/>
    </location>
</feature>
<dbReference type="InterPro" id="IPR011330">
    <property type="entry name" value="Glyco_hydro/deAcase_b/a-brl"/>
</dbReference>